<sequence>MEFKQQEKKKPFWICDRRFIFEVLILFAVTVFGLWFYFDNDYFDSDNSDNVNSDNVLEKSKVKKLIKYSKGFYIMFNNVERQLLRLKDEDFPHFIRSFITKFLENIRFLLSHLESCKNGIKKVPLKQLIIFYNLIDLTNENDENFDINKELEDLNIYRNDVFEIITDRLDKPLMYLKKLLFFKI</sequence>
<name>A0A1X0Q5I0_9MICR</name>
<evidence type="ECO:0008006" key="4">
    <source>
        <dbReference type="Google" id="ProtNLM"/>
    </source>
</evidence>
<evidence type="ECO:0000313" key="3">
    <source>
        <dbReference type="Proteomes" id="UP000192501"/>
    </source>
</evidence>
<protein>
    <recommendedName>
        <fullName evidence="4">Transmembrane protein</fullName>
    </recommendedName>
</protein>
<reference evidence="2 3" key="1">
    <citation type="journal article" date="2017" name="Environ. Microbiol.">
        <title>Decay of the glycolytic pathway and adaptation to intranuclear parasitism within Enterocytozoonidae microsporidia.</title>
        <authorList>
            <person name="Wiredu Boakye D."/>
            <person name="Jaroenlak P."/>
            <person name="Prachumwat A."/>
            <person name="Williams T.A."/>
            <person name="Bateman K.S."/>
            <person name="Itsathitphaisarn O."/>
            <person name="Sritunyalucksana K."/>
            <person name="Paszkiewicz K.H."/>
            <person name="Moore K.A."/>
            <person name="Stentiford G.D."/>
            <person name="Williams B.A."/>
        </authorList>
    </citation>
    <scope>NUCLEOTIDE SEQUENCE [LARGE SCALE GENOMIC DNA]</scope>
    <source>
        <strain evidence="3">canceri</strain>
    </source>
</reference>
<comment type="caution">
    <text evidence="2">The sequence shown here is derived from an EMBL/GenBank/DDBJ whole genome shotgun (WGS) entry which is preliminary data.</text>
</comment>
<proteinExistence type="predicted"/>
<keyword evidence="1" id="KW-0812">Transmembrane</keyword>
<dbReference type="VEuPathDB" id="MicrosporidiaDB:A0H76_2933"/>
<evidence type="ECO:0000256" key="1">
    <source>
        <dbReference type="SAM" id="Phobius"/>
    </source>
</evidence>
<keyword evidence="1" id="KW-1133">Transmembrane helix</keyword>
<dbReference type="VEuPathDB" id="MicrosporidiaDB:HERIO_867"/>
<gene>
    <name evidence="2" type="ORF">A0H76_2933</name>
</gene>
<dbReference type="Proteomes" id="UP000192501">
    <property type="component" value="Unassembled WGS sequence"/>
</dbReference>
<dbReference type="EMBL" id="LTAI01002189">
    <property type="protein sequence ID" value="ORD92895.1"/>
    <property type="molecule type" value="Genomic_DNA"/>
</dbReference>
<dbReference type="AlphaFoldDB" id="A0A1X0Q5I0"/>
<evidence type="ECO:0000313" key="2">
    <source>
        <dbReference type="EMBL" id="ORD92895.1"/>
    </source>
</evidence>
<accession>A0A1X0Q5I0</accession>
<keyword evidence="1" id="KW-0472">Membrane</keyword>
<feature type="transmembrane region" description="Helical" evidence="1">
    <location>
        <begin position="20"/>
        <end position="38"/>
    </location>
</feature>
<organism evidence="2 3">
    <name type="scientific">Hepatospora eriocheir</name>
    <dbReference type="NCBI Taxonomy" id="1081669"/>
    <lineage>
        <taxon>Eukaryota</taxon>
        <taxon>Fungi</taxon>
        <taxon>Fungi incertae sedis</taxon>
        <taxon>Microsporidia</taxon>
        <taxon>Hepatosporidae</taxon>
        <taxon>Hepatospora</taxon>
    </lineage>
</organism>